<protein>
    <submittedName>
        <fullName evidence="2">Uncharacterized protein</fullName>
    </submittedName>
</protein>
<sequence length="95" mass="10146">MIDNVVVRARTALSPEWDRGFDEAFAELVSNDPDLVQAEFDDLIAASWPDASGPAPPSDPTARSAPPPRSPGRPPPAPRPDETSGHDPDRPQSPP</sequence>
<dbReference type="Proteomes" id="UP000542742">
    <property type="component" value="Unassembled WGS sequence"/>
</dbReference>
<name>A0A7W7CQW1_9ACTN</name>
<keyword evidence="3" id="KW-1185">Reference proteome</keyword>
<organism evidence="2 3">
    <name type="scientific">Paractinoplanes abujensis</name>
    <dbReference type="NCBI Taxonomy" id="882441"/>
    <lineage>
        <taxon>Bacteria</taxon>
        <taxon>Bacillati</taxon>
        <taxon>Actinomycetota</taxon>
        <taxon>Actinomycetes</taxon>
        <taxon>Micromonosporales</taxon>
        <taxon>Micromonosporaceae</taxon>
        <taxon>Paractinoplanes</taxon>
    </lineage>
</organism>
<dbReference type="EMBL" id="JACHMF010000001">
    <property type="protein sequence ID" value="MBB4693074.1"/>
    <property type="molecule type" value="Genomic_DNA"/>
</dbReference>
<accession>A0A7W7CQW1</accession>
<dbReference type="AlphaFoldDB" id="A0A7W7CQW1"/>
<comment type="caution">
    <text evidence="2">The sequence shown here is derived from an EMBL/GenBank/DDBJ whole genome shotgun (WGS) entry which is preliminary data.</text>
</comment>
<reference evidence="2 3" key="1">
    <citation type="submission" date="2020-08" db="EMBL/GenBank/DDBJ databases">
        <title>Sequencing the genomes of 1000 actinobacteria strains.</title>
        <authorList>
            <person name="Klenk H.-P."/>
        </authorList>
    </citation>
    <scope>NUCLEOTIDE SEQUENCE [LARGE SCALE GENOMIC DNA]</scope>
    <source>
        <strain evidence="2 3">DSM 45518</strain>
    </source>
</reference>
<evidence type="ECO:0000256" key="1">
    <source>
        <dbReference type="SAM" id="MobiDB-lite"/>
    </source>
</evidence>
<feature type="region of interest" description="Disordered" evidence="1">
    <location>
        <begin position="47"/>
        <end position="95"/>
    </location>
</feature>
<evidence type="ECO:0000313" key="3">
    <source>
        <dbReference type="Proteomes" id="UP000542742"/>
    </source>
</evidence>
<feature type="compositionally biased region" description="Pro residues" evidence="1">
    <location>
        <begin position="54"/>
        <end position="78"/>
    </location>
</feature>
<evidence type="ECO:0000313" key="2">
    <source>
        <dbReference type="EMBL" id="MBB4693074.1"/>
    </source>
</evidence>
<feature type="compositionally biased region" description="Basic and acidic residues" evidence="1">
    <location>
        <begin position="79"/>
        <end position="95"/>
    </location>
</feature>
<dbReference type="RefSeq" id="WP_184951734.1">
    <property type="nucleotide sequence ID" value="NZ_BOMC01000083.1"/>
</dbReference>
<proteinExistence type="predicted"/>
<gene>
    <name evidence="2" type="ORF">BKA14_003222</name>
</gene>